<gene>
    <name evidence="2" type="ORF">Ate02nite_26740</name>
</gene>
<evidence type="ECO:0000256" key="1">
    <source>
        <dbReference type="SAM" id="Phobius"/>
    </source>
</evidence>
<dbReference type="EMBL" id="BOMY01000019">
    <property type="protein sequence ID" value="GIF19944.1"/>
    <property type="molecule type" value="Genomic_DNA"/>
</dbReference>
<feature type="transmembrane region" description="Helical" evidence="1">
    <location>
        <begin position="84"/>
        <end position="106"/>
    </location>
</feature>
<dbReference type="AlphaFoldDB" id="A0A919NJP3"/>
<keyword evidence="1" id="KW-1133">Transmembrane helix</keyword>
<evidence type="ECO:0000313" key="2">
    <source>
        <dbReference type="EMBL" id="GIF19944.1"/>
    </source>
</evidence>
<dbReference type="Proteomes" id="UP000623608">
    <property type="component" value="Unassembled WGS sequence"/>
</dbReference>
<accession>A0A919NJP3</accession>
<reference evidence="2" key="1">
    <citation type="submission" date="2021-01" db="EMBL/GenBank/DDBJ databases">
        <title>Whole genome shotgun sequence of Actinoplanes tereljensis NBRC 105297.</title>
        <authorList>
            <person name="Komaki H."/>
            <person name="Tamura T."/>
        </authorList>
    </citation>
    <scope>NUCLEOTIDE SEQUENCE</scope>
    <source>
        <strain evidence="2">NBRC 105297</strain>
    </source>
</reference>
<proteinExistence type="predicted"/>
<protein>
    <submittedName>
        <fullName evidence="2">Uncharacterized protein</fullName>
    </submittedName>
</protein>
<comment type="caution">
    <text evidence="2">The sequence shown here is derived from an EMBL/GenBank/DDBJ whole genome shotgun (WGS) entry which is preliminary data.</text>
</comment>
<keyword evidence="1" id="KW-0812">Transmembrane</keyword>
<name>A0A919NJP3_9ACTN</name>
<sequence>MVTQLTGHRPGPAFRRRTARRVRPGPAACPGTPWGRWTRAAFTGDDGVMRRASWPVIGLVLGAVAGALWGWFGAGGYEAGDSAIGTSFLCALAGLLIGAVAASVAARRARKHR</sequence>
<keyword evidence="3" id="KW-1185">Reference proteome</keyword>
<evidence type="ECO:0000313" key="3">
    <source>
        <dbReference type="Proteomes" id="UP000623608"/>
    </source>
</evidence>
<feature type="transmembrane region" description="Helical" evidence="1">
    <location>
        <begin position="52"/>
        <end position="72"/>
    </location>
</feature>
<organism evidence="2 3">
    <name type="scientific">Paractinoplanes tereljensis</name>
    <dbReference type="NCBI Taxonomy" id="571912"/>
    <lineage>
        <taxon>Bacteria</taxon>
        <taxon>Bacillati</taxon>
        <taxon>Actinomycetota</taxon>
        <taxon>Actinomycetes</taxon>
        <taxon>Micromonosporales</taxon>
        <taxon>Micromonosporaceae</taxon>
        <taxon>Paractinoplanes</taxon>
    </lineage>
</organism>
<keyword evidence="1" id="KW-0472">Membrane</keyword>